<evidence type="ECO:0000313" key="2">
    <source>
        <dbReference type="EMBL" id="GBB87883.1"/>
    </source>
</evidence>
<protein>
    <submittedName>
        <fullName evidence="2">Uncharacterized protein</fullName>
    </submittedName>
</protein>
<feature type="compositionally biased region" description="Low complexity" evidence="1">
    <location>
        <begin position="133"/>
        <end position="153"/>
    </location>
</feature>
<proteinExistence type="predicted"/>
<keyword evidence="3" id="KW-1185">Reference proteome</keyword>
<dbReference type="AlphaFoldDB" id="A0A2Z6QCK6"/>
<gene>
    <name evidence="2" type="ORF">RclHR1_14390003</name>
</gene>
<evidence type="ECO:0000256" key="1">
    <source>
        <dbReference type="SAM" id="MobiDB-lite"/>
    </source>
</evidence>
<accession>A0A2Z6QCK6</accession>
<reference evidence="2 3" key="1">
    <citation type="submission" date="2017-11" db="EMBL/GenBank/DDBJ databases">
        <title>The genome of Rhizophagus clarus HR1 reveals common genetic basis of auxotrophy among arbuscular mycorrhizal fungi.</title>
        <authorList>
            <person name="Kobayashi Y."/>
        </authorList>
    </citation>
    <scope>NUCLEOTIDE SEQUENCE [LARGE SCALE GENOMIC DNA]</scope>
    <source>
        <strain evidence="2 3">HR1</strain>
    </source>
</reference>
<comment type="caution">
    <text evidence="2">The sequence shown here is derived from an EMBL/GenBank/DDBJ whole genome shotgun (WGS) entry which is preliminary data.</text>
</comment>
<organism evidence="2 3">
    <name type="scientific">Rhizophagus clarus</name>
    <dbReference type="NCBI Taxonomy" id="94130"/>
    <lineage>
        <taxon>Eukaryota</taxon>
        <taxon>Fungi</taxon>
        <taxon>Fungi incertae sedis</taxon>
        <taxon>Mucoromycota</taxon>
        <taxon>Glomeromycotina</taxon>
        <taxon>Glomeromycetes</taxon>
        <taxon>Glomerales</taxon>
        <taxon>Glomeraceae</taxon>
        <taxon>Rhizophagus</taxon>
    </lineage>
</organism>
<sequence>MICLLYFGRAYELSEELGALIAIAKSEVDESIISNFTKYRNDQNIINFISANLDEIVEQLKKIRRELSIDSYIQPHATSLQRLNFLPKSSVPIVGDRRAVNINDTDSINWKLILTIYVCYIKDTTRPLYADSSTSSTFSKSTASQSQDTSSQTPNLEGPASYLEPIIKKDEVIKTVLKRLPQWVNH</sequence>
<dbReference type="Proteomes" id="UP000247702">
    <property type="component" value="Unassembled WGS sequence"/>
</dbReference>
<evidence type="ECO:0000313" key="3">
    <source>
        <dbReference type="Proteomes" id="UP000247702"/>
    </source>
</evidence>
<feature type="region of interest" description="Disordered" evidence="1">
    <location>
        <begin position="133"/>
        <end position="158"/>
    </location>
</feature>
<name>A0A2Z6QCK6_9GLOM</name>
<dbReference type="EMBL" id="BEXD01000490">
    <property type="protein sequence ID" value="GBB87883.1"/>
    <property type="molecule type" value="Genomic_DNA"/>
</dbReference>